<keyword evidence="1" id="KW-1185">Reference proteome</keyword>
<dbReference type="WBParaSite" id="nRc.2.0.1.t24395-RA">
    <property type="protein sequence ID" value="nRc.2.0.1.t24395-RA"/>
    <property type="gene ID" value="nRc.2.0.1.g24395"/>
</dbReference>
<dbReference type="AlphaFoldDB" id="A0A915JF03"/>
<organism evidence="1 2">
    <name type="scientific">Romanomermis culicivorax</name>
    <name type="common">Nematode worm</name>
    <dbReference type="NCBI Taxonomy" id="13658"/>
    <lineage>
        <taxon>Eukaryota</taxon>
        <taxon>Metazoa</taxon>
        <taxon>Ecdysozoa</taxon>
        <taxon>Nematoda</taxon>
        <taxon>Enoplea</taxon>
        <taxon>Dorylaimia</taxon>
        <taxon>Mermithida</taxon>
        <taxon>Mermithoidea</taxon>
        <taxon>Mermithidae</taxon>
        <taxon>Romanomermis</taxon>
    </lineage>
</organism>
<proteinExistence type="predicted"/>
<reference evidence="2" key="1">
    <citation type="submission" date="2022-11" db="UniProtKB">
        <authorList>
            <consortium name="WormBaseParasite"/>
        </authorList>
    </citation>
    <scope>IDENTIFICATION</scope>
</reference>
<protein>
    <submittedName>
        <fullName evidence="2">Uncharacterized protein</fullName>
    </submittedName>
</protein>
<dbReference type="Proteomes" id="UP000887565">
    <property type="component" value="Unplaced"/>
</dbReference>
<evidence type="ECO:0000313" key="1">
    <source>
        <dbReference type="Proteomes" id="UP000887565"/>
    </source>
</evidence>
<accession>A0A915JF03</accession>
<evidence type="ECO:0000313" key="2">
    <source>
        <dbReference type="WBParaSite" id="nRc.2.0.1.t24395-RA"/>
    </source>
</evidence>
<name>A0A915JF03_ROMCU</name>
<sequence>MILVAVVKQWVGIVGRWLLRDGGCKKENIIARLESPNGKFAQLGNARLGIAQMRIPRIEAQTTCNPVAER</sequence>